<feature type="transmembrane region" description="Helical" evidence="1">
    <location>
        <begin position="32"/>
        <end position="65"/>
    </location>
</feature>
<keyword evidence="3" id="KW-1185">Reference proteome</keyword>
<dbReference type="EnsemblBacteria" id="ABC21637">
    <property type="protein sequence ID" value="ABC21637"/>
    <property type="gene ID" value="Rru_A0836"/>
</dbReference>
<name>Q2RW58_RHORT</name>
<organism evidence="2 3">
    <name type="scientific">Rhodospirillum rubrum (strain ATCC 11170 / ATH 1.1.1 / DSM 467 / LMG 4362 / NCIMB 8255 / S1)</name>
    <dbReference type="NCBI Taxonomy" id="269796"/>
    <lineage>
        <taxon>Bacteria</taxon>
        <taxon>Pseudomonadati</taxon>
        <taxon>Pseudomonadota</taxon>
        <taxon>Alphaproteobacteria</taxon>
        <taxon>Rhodospirillales</taxon>
        <taxon>Rhodospirillaceae</taxon>
        <taxon>Rhodospirillum</taxon>
    </lineage>
</organism>
<proteinExistence type="predicted"/>
<evidence type="ECO:0000256" key="1">
    <source>
        <dbReference type="SAM" id="Phobius"/>
    </source>
</evidence>
<keyword evidence="1" id="KW-0472">Membrane</keyword>
<feature type="transmembrane region" description="Helical" evidence="1">
    <location>
        <begin position="119"/>
        <end position="138"/>
    </location>
</feature>
<dbReference type="RefSeq" id="WP_011388591.1">
    <property type="nucleotide sequence ID" value="NC_007643.1"/>
</dbReference>
<dbReference type="eggNOG" id="COG0537">
    <property type="taxonomic scope" value="Bacteria"/>
</dbReference>
<keyword evidence="1" id="KW-1133">Transmembrane helix</keyword>
<protein>
    <submittedName>
        <fullName evidence="2">Uncharacterized protein</fullName>
    </submittedName>
</protein>
<dbReference type="PATRIC" id="fig|269796.9.peg.888"/>
<dbReference type="HOGENOM" id="CLU_131458_2_1_5"/>
<dbReference type="EMBL" id="CP000230">
    <property type="protein sequence ID" value="ABC21637.1"/>
    <property type="molecule type" value="Genomic_DNA"/>
</dbReference>
<dbReference type="AlphaFoldDB" id="Q2RW58"/>
<dbReference type="Proteomes" id="UP000001929">
    <property type="component" value="Chromosome"/>
</dbReference>
<keyword evidence="1" id="KW-0812">Transmembrane</keyword>
<reference evidence="2 3" key="1">
    <citation type="journal article" date="2011" name="Stand. Genomic Sci.">
        <title>Complete genome sequence of Rhodospirillum rubrum type strain (S1).</title>
        <authorList>
            <person name="Munk A.C."/>
            <person name="Copeland A."/>
            <person name="Lucas S."/>
            <person name="Lapidus A."/>
            <person name="Del Rio T.G."/>
            <person name="Barry K."/>
            <person name="Detter J.C."/>
            <person name="Hammon N."/>
            <person name="Israni S."/>
            <person name="Pitluck S."/>
            <person name="Brettin T."/>
            <person name="Bruce D."/>
            <person name="Han C."/>
            <person name="Tapia R."/>
            <person name="Gilna P."/>
            <person name="Schmutz J."/>
            <person name="Larimer F."/>
            <person name="Land M."/>
            <person name="Kyrpides N.C."/>
            <person name="Mavromatis K."/>
            <person name="Richardson P."/>
            <person name="Rohde M."/>
            <person name="Goker M."/>
            <person name="Klenk H.P."/>
            <person name="Zhang Y."/>
            <person name="Roberts G.P."/>
            <person name="Reslewic S."/>
            <person name="Schwartz D.C."/>
        </authorList>
    </citation>
    <scope>NUCLEOTIDE SEQUENCE [LARGE SCALE GENOMIC DNA]</scope>
    <source>
        <strain evidence="3">ATCC 11170 / ATH 1.1.1 / DSM 467 / LMG 4362 / NCIMB 8255 / S1</strain>
    </source>
</reference>
<evidence type="ECO:0000313" key="3">
    <source>
        <dbReference type="Proteomes" id="UP000001929"/>
    </source>
</evidence>
<gene>
    <name evidence="2" type="ordered locus">Rru_A0836</name>
</gene>
<accession>Q2RW58</accession>
<sequence>MADERDERLAHLGMIQAVITRMAEESARMKQFALAAIGVLASTAAGTHSAALAYVAGALSVIFWLLDARYLQQERWYRALFDQIRADTGPTDFCMAPNAQIRQRHALIDTLRGWSVAPLYGTLVIIALLVAQTVGTLATPTS</sequence>
<evidence type="ECO:0000313" key="2">
    <source>
        <dbReference type="EMBL" id="ABC21637.1"/>
    </source>
</evidence>
<dbReference type="STRING" id="269796.Rru_A0836"/>
<dbReference type="KEGG" id="rru:Rru_A0836"/>